<proteinExistence type="predicted"/>
<feature type="compositionally biased region" description="Low complexity" evidence="1">
    <location>
        <begin position="422"/>
        <end position="434"/>
    </location>
</feature>
<evidence type="ECO:0000256" key="1">
    <source>
        <dbReference type="SAM" id="MobiDB-lite"/>
    </source>
</evidence>
<dbReference type="EMBL" id="JAVHJM010000009">
    <property type="protein sequence ID" value="KAK6506274.1"/>
    <property type="molecule type" value="Genomic_DNA"/>
</dbReference>
<gene>
    <name evidence="3" type="ORF">TWF506_011192</name>
</gene>
<name>A0AAN8N5W6_9PEZI</name>
<keyword evidence="4" id="KW-1185">Reference proteome</keyword>
<sequence length="446" mass="50392">MARRYENAAGAYGTSTSSSRSRSDRLPDFRIHDQARGLPKYIYRVHCPQESITEYTSEDGFLSMSNERIDLRGSEFITTLTKHLSWYSTSSSPFISTFANKSHAISWAKLFLEKDDEREGVQIMKINPRKIRSGSNERKPIISVKEVVDKMREKNVEVLPTERTDHQVRDEYLCLYQVPREAIEEVRYYTLDMLEREAKNAKYSGRGRGGTRQDASAGEQGASRRTSEVTQEYRNRDRASTRNSGSSTSRPLPPTERREPLQTIRDSGVPDARRHETENTIMRRVNTPQGPFVTSGETRIDHSYRASVITPVSGHSSSNHMQTSFNQSRHGSNQSDLYGRNPASHQAYQNTIYTAMPTSSTQNPTSRAQAIQTTAANLRPTPNQPISNPTRDNHHQTPGPTARGIYTHNGKGGGWVEHQQNSSLSSSRPAKASRLARMFNKLRRGN</sequence>
<dbReference type="AlphaFoldDB" id="A0AAN8N5W6"/>
<dbReference type="InterPro" id="IPR056009">
    <property type="entry name" value="DUF7587"/>
</dbReference>
<reference evidence="3 4" key="1">
    <citation type="submission" date="2019-10" db="EMBL/GenBank/DDBJ databases">
        <authorList>
            <person name="Palmer J.M."/>
        </authorList>
    </citation>
    <scope>NUCLEOTIDE SEQUENCE [LARGE SCALE GENOMIC DNA]</scope>
    <source>
        <strain evidence="3 4">TWF506</strain>
    </source>
</reference>
<evidence type="ECO:0000259" key="2">
    <source>
        <dbReference type="Pfam" id="PF24494"/>
    </source>
</evidence>
<dbReference type="Pfam" id="PF24494">
    <property type="entry name" value="DUF7587"/>
    <property type="match status" value="1"/>
</dbReference>
<protein>
    <recommendedName>
        <fullName evidence="2">DUF7587 domain-containing protein</fullName>
    </recommendedName>
</protein>
<feature type="domain" description="DUF7587" evidence="2">
    <location>
        <begin position="38"/>
        <end position="183"/>
    </location>
</feature>
<feature type="region of interest" description="Disordered" evidence="1">
    <location>
        <begin position="310"/>
        <end position="342"/>
    </location>
</feature>
<comment type="caution">
    <text evidence="3">The sequence shown here is derived from an EMBL/GenBank/DDBJ whole genome shotgun (WGS) entry which is preliminary data.</text>
</comment>
<feature type="compositionally biased region" description="Polar residues" evidence="1">
    <location>
        <begin position="313"/>
        <end position="336"/>
    </location>
</feature>
<dbReference type="PANTHER" id="PTHR40781">
    <property type="match status" value="1"/>
</dbReference>
<dbReference type="Proteomes" id="UP001307849">
    <property type="component" value="Unassembled WGS sequence"/>
</dbReference>
<feature type="region of interest" description="Disordered" evidence="1">
    <location>
        <begin position="375"/>
        <end position="434"/>
    </location>
</feature>
<accession>A0AAN8N5W6</accession>
<feature type="compositionally biased region" description="Basic and acidic residues" evidence="1">
    <location>
        <begin position="225"/>
        <end position="240"/>
    </location>
</feature>
<feature type="region of interest" description="Disordered" evidence="1">
    <location>
        <begin position="1"/>
        <end position="28"/>
    </location>
</feature>
<evidence type="ECO:0000313" key="4">
    <source>
        <dbReference type="Proteomes" id="UP001307849"/>
    </source>
</evidence>
<dbReference type="Gene3D" id="3.90.210.10">
    <property type="entry name" value="Heat-Labile Enterotoxin, subunit A"/>
    <property type="match status" value="1"/>
</dbReference>
<evidence type="ECO:0000313" key="3">
    <source>
        <dbReference type="EMBL" id="KAK6506274.1"/>
    </source>
</evidence>
<feature type="compositionally biased region" description="Polar residues" evidence="1">
    <location>
        <begin position="375"/>
        <end position="390"/>
    </location>
</feature>
<dbReference type="PANTHER" id="PTHR40781:SF1">
    <property type="match status" value="1"/>
</dbReference>
<feature type="region of interest" description="Disordered" evidence="1">
    <location>
        <begin position="202"/>
        <end position="296"/>
    </location>
</feature>
<organism evidence="3 4">
    <name type="scientific">Arthrobotrys conoides</name>
    <dbReference type="NCBI Taxonomy" id="74498"/>
    <lineage>
        <taxon>Eukaryota</taxon>
        <taxon>Fungi</taxon>
        <taxon>Dikarya</taxon>
        <taxon>Ascomycota</taxon>
        <taxon>Pezizomycotina</taxon>
        <taxon>Orbiliomycetes</taxon>
        <taxon>Orbiliales</taxon>
        <taxon>Orbiliaceae</taxon>
        <taxon>Arthrobotrys</taxon>
    </lineage>
</organism>